<evidence type="ECO:0000256" key="10">
    <source>
        <dbReference type="ARBA" id="ARBA00023134"/>
    </source>
</evidence>
<keyword evidence="5 13" id="KW-0812">Transmembrane</keyword>
<name>A0A0F8Z555_9ZZZZ</name>
<dbReference type="InterPro" id="IPR050860">
    <property type="entry name" value="FeoB_GTPase"/>
</dbReference>
<evidence type="ECO:0000259" key="14">
    <source>
        <dbReference type="PROSITE" id="PS51711"/>
    </source>
</evidence>
<evidence type="ECO:0000256" key="8">
    <source>
        <dbReference type="ARBA" id="ARBA00023004"/>
    </source>
</evidence>
<comment type="subcellular location">
    <subcellularLocation>
        <location evidence="1">Cell inner membrane</location>
        <topology evidence="1">Multi-pass membrane protein</topology>
    </subcellularLocation>
</comment>
<evidence type="ECO:0000256" key="4">
    <source>
        <dbReference type="ARBA" id="ARBA00022519"/>
    </source>
</evidence>
<dbReference type="FunFam" id="1.10.287.1770:FF:000003">
    <property type="entry name" value="Ferrous iron transport protein B"/>
    <property type="match status" value="1"/>
</dbReference>
<dbReference type="AlphaFoldDB" id="A0A0F8Z555"/>
<dbReference type="Gene3D" id="3.40.50.300">
    <property type="entry name" value="P-loop containing nucleotide triphosphate hydrolases"/>
    <property type="match status" value="1"/>
</dbReference>
<proteinExistence type="predicted"/>
<keyword evidence="9" id="KW-0406">Ion transport</keyword>
<dbReference type="InterPro" id="IPR041069">
    <property type="entry name" value="FeoB_Cyto"/>
</dbReference>
<protein>
    <recommendedName>
        <fullName evidence="12">Ferrous iron transport protein B</fullName>
    </recommendedName>
</protein>
<keyword evidence="3" id="KW-1003">Cell membrane</keyword>
<dbReference type="GO" id="GO:0005886">
    <property type="term" value="C:plasma membrane"/>
    <property type="evidence" value="ECO:0007669"/>
    <property type="project" value="UniProtKB-SubCell"/>
</dbReference>
<comment type="caution">
    <text evidence="15">The sequence shown here is derived from an EMBL/GenBank/DDBJ whole genome shotgun (WGS) entry which is preliminary data.</text>
</comment>
<sequence length="405" mass="45062">DKNEMKEIVVAIGGNPNSGKTTIFNELTGSRQKVGNWGGVTVEKKEGVVDYGGYSIVFVDLPGTYSLSAYSMEEIIARNFIVYETPDVVIDIIDAGNLERNLYLAVQMIEMGQKNIFVLNMADMAGKKGIDIDREKLGSLLGGPVIFTVGNRGVGISEILETVIHVYEDKDQQSRHIHVAYGNELEEEIKKIQNTVRKDAGLSAQYSTRWLSVKLLENDPDMKEKLNKESGHFASIMKQADKSRKHLSMVFNDAPEDLIADQRYGFISGLLQESVDFKGNVGVDFSQKIDKVLTNKYLGIPVLMFFLWVMFQVTFKVGAFPMNWIEIGVDFISRGLMFILPGGFFRSLLIDGIIGGVGGVAVFLPNILLLFLMISLFEDTGYMARAAFVTDRVMHLIGLHGKSFI</sequence>
<dbReference type="PANTHER" id="PTHR43185">
    <property type="entry name" value="FERROUS IRON TRANSPORT PROTEIN B"/>
    <property type="match status" value="1"/>
</dbReference>
<keyword evidence="11 13" id="KW-0472">Membrane</keyword>
<reference evidence="15" key="1">
    <citation type="journal article" date="2015" name="Nature">
        <title>Complex archaea that bridge the gap between prokaryotes and eukaryotes.</title>
        <authorList>
            <person name="Spang A."/>
            <person name="Saw J.H."/>
            <person name="Jorgensen S.L."/>
            <person name="Zaremba-Niedzwiedzka K."/>
            <person name="Martijn J."/>
            <person name="Lind A.E."/>
            <person name="van Eijk R."/>
            <person name="Schleper C."/>
            <person name="Guy L."/>
            <person name="Ettema T.J."/>
        </authorList>
    </citation>
    <scope>NUCLEOTIDE SEQUENCE</scope>
</reference>
<feature type="non-terminal residue" evidence="15">
    <location>
        <position position="405"/>
    </location>
</feature>
<dbReference type="Pfam" id="PF07670">
    <property type="entry name" value="Gate"/>
    <property type="match status" value="1"/>
</dbReference>
<evidence type="ECO:0000256" key="12">
    <source>
        <dbReference type="ARBA" id="ARBA00031200"/>
    </source>
</evidence>
<dbReference type="InterPro" id="IPR006073">
    <property type="entry name" value="GTP-bd"/>
</dbReference>
<evidence type="ECO:0000256" key="2">
    <source>
        <dbReference type="ARBA" id="ARBA00022448"/>
    </source>
</evidence>
<dbReference type="PROSITE" id="PS51711">
    <property type="entry name" value="G_FEOB"/>
    <property type="match status" value="1"/>
</dbReference>
<feature type="domain" description="FeoB-type G" evidence="14">
    <location>
        <begin position="7"/>
        <end position="169"/>
    </location>
</feature>
<feature type="transmembrane region" description="Helical" evidence="13">
    <location>
        <begin position="353"/>
        <end position="377"/>
    </location>
</feature>
<dbReference type="GO" id="GO:0005525">
    <property type="term" value="F:GTP binding"/>
    <property type="evidence" value="ECO:0007669"/>
    <property type="project" value="UniProtKB-KW"/>
</dbReference>
<keyword evidence="7 13" id="KW-1133">Transmembrane helix</keyword>
<dbReference type="InterPro" id="IPR011642">
    <property type="entry name" value="Gate_dom"/>
</dbReference>
<evidence type="ECO:0000256" key="7">
    <source>
        <dbReference type="ARBA" id="ARBA00022989"/>
    </source>
</evidence>
<evidence type="ECO:0000256" key="1">
    <source>
        <dbReference type="ARBA" id="ARBA00004429"/>
    </source>
</evidence>
<feature type="non-terminal residue" evidence="15">
    <location>
        <position position="1"/>
    </location>
</feature>
<dbReference type="Pfam" id="PF02421">
    <property type="entry name" value="FeoB_N"/>
    <property type="match status" value="1"/>
</dbReference>
<evidence type="ECO:0000256" key="6">
    <source>
        <dbReference type="ARBA" id="ARBA00022741"/>
    </source>
</evidence>
<evidence type="ECO:0000256" key="9">
    <source>
        <dbReference type="ARBA" id="ARBA00023065"/>
    </source>
</evidence>
<dbReference type="GO" id="GO:0015093">
    <property type="term" value="F:ferrous iron transmembrane transporter activity"/>
    <property type="evidence" value="ECO:0007669"/>
    <property type="project" value="InterPro"/>
</dbReference>
<evidence type="ECO:0000256" key="11">
    <source>
        <dbReference type="ARBA" id="ARBA00023136"/>
    </source>
</evidence>
<accession>A0A0F8Z555</accession>
<dbReference type="CDD" id="cd01879">
    <property type="entry name" value="FeoB"/>
    <property type="match status" value="1"/>
</dbReference>
<evidence type="ECO:0000256" key="5">
    <source>
        <dbReference type="ARBA" id="ARBA00022692"/>
    </source>
</evidence>
<evidence type="ECO:0000256" key="13">
    <source>
        <dbReference type="SAM" id="Phobius"/>
    </source>
</evidence>
<organism evidence="15">
    <name type="scientific">marine sediment metagenome</name>
    <dbReference type="NCBI Taxonomy" id="412755"/>
    <lineage>
        <taxon>unclassified sequences</taxon>
        <taxon>metagenomes</taxon>
        <taxon>ecological metagenomes</taxon>
    </lineage>
</organism>
<dbReference type="NCBIfam" id="TIGR00437">
    <property type="entry name" value="feoB"/>
    <property type="match status" value="1"/>
</dbReference>
<feature type="transmembrane region" description="Helical" evidence="13">
    <location>
        <begin position="327"/>
        <end position="347"/>
    </location>
</feature>
<keyword evidence="10" id="KW-0342">GTP-binding</keyword>
<dbReference type="PRINTS" id="PR00326">
    <property type="entry name" value="GTP1OBG"/>
</dbReference>
<feature type="transmembrane region" description="Helical" evidence="13">
    <location>
        <begin position="297"/>
        <end position="315"/>
    </location>
</feature>
<dbReference type="InterPro" id="IPR027417">
    <property type="entry name" value="P-loop_NTPase"/>
</dbReference>
<evidence type="ECO:0000313" key="15">
    <source>
        <dbReference type="EMBL" id="KKK81150.1"/>
    </source>
</evidence>
<dbReference type="FunFam" id="3.40.50.300:FF:000426">
    <property type="entry name" value="Ferrous iron transport protein B"/>
    <property type="match status" value="1"/>
</dbReference>
<dbReference type="Pfam" id="PF17910">
    <property type="entry name" value="FeoB_Cyto"/>
    <property type="match status" value="1"/>
</dbReference>
<evidence type="ECO:0000256" key="3">
    <source>
        <dbReference type="ARBA" id="ARBA00022475"/>
    </source>
</evidence>
<dbReference type="EMBL" id="LAZR01053253">
    <property type="protein sequence ID" value="KKK81150.1"/>
    <property type="molecule type" value="Genomic_DNA"/>
</dbReference>
<dbReference type="InterPro" id="IPR030389">
    <property type="entry name" value="G_FEOB_dom"/>
</dbReference>
<dbReference type="SUPFAM" id="SSF52540">
    <property type="entry name" value="P-loop containing nucleoside triphosphate hydrolases"/>
    <property type="match status" value="1"/>
</dbReference>
<keyword evidence="2" id="KW-0813">Transport</keyword>
<gene>
    <name evidence="15" type="ORF">LCGC14_2816370</name>
</gene>
<dbReference type="Gene3D" id="1.10.287.1770">
    <property type="match status" value="1"/>
</dbReference>
<dbReference type="InterPro" id="IPR003373">
    <property type="entry name" value="Fe2_transport_prot-B"/>
</dbReference>
<keyword evidence="4" id="KW-0997">Cell inner membrane</keyword>
<dbReference type="PANTHER" id="PTHR43185:SF1">
    <property type="entry name" value="FE(2+) TRANSPORTER FEOB"/>
    <property type="match status" value="1"/>
</dbReference>
<keyword evidence="6" id="KW-0547">Nucleotide-binding</keyword>
<keyword evidence="8" id="KW-0408">Iron</keyword>